<feature type="compositionally biased region" description="Polar residues" evidence="1">
    <location>
        <begin position="73"/>
        <end position="93"/>
    </location>
</feature>
<dbReference type="Proteomes" id="UP000233080">
    <property type="component" value="Unassembled WGS sequence"/>
</dbReference>
<protein>
    <submittedName>
        <fullName evidence="2">Uncharacterized protein</fullName>
    </submittedName>
</protein>
<evidence type="ECO:0000313" key="2">
    <source>
        <dbReference type="Ensembl" id="ENSCANP00000015017.1"/>
    </source>
</evidence>
<keyword evidence="3" id="KW-1185">Reference proteome</keyword>
<reference evidence="2" key="2">
    <citation type="submission" date="2025-09" db="UniProtKB">
        <authorList>
            <consortium name="Ensembl"/>
        </authorList>
    </citation>
    <scope>IDENTIFICATION</scope>
</reference>
<dbReference type="AlphaFoldDB" id="A0A2K5IEY1"/>
<accession>A0A2K5IEY1</accession>
<reference evidence="2" key="1">
    <citation type="submission" date="2025-08" db="UniProtKB">
        <authorList>
            <consortium name="Ensembl"/>
        </authorList>
    </citation>
    <scope>IDENTIFICATION</scope>
</reference>
<name>A0A2K5IEY1_COLAP</name>
<evidence type="ECO:0000256" key="1">
    <source>
        <dbReference type="SAM" id="MobiDB-lite"/>
    </source>
</evidence>
<feature type="region of interest" description="Disordered" evidence="1">
    <location>
        <begin position="1"/>
        <end position="41"/>
    </location>
</feature>
<feature type="compositionally biased region" description="Polar residues" evidence="1">
    <location>
        <begin position="1"/>
        <end position="16"/>
    </location>
</feature>
<sequence>MHFNSDLPSPSTCSPQPQDPAPGPESPVSWCQAGESAQEEEGLLEAKPMLGSPETTFLCKEVPVANTPECNALPQTQGHPQSSWEAASTTGRSPRQPPLRALNSGAIK</sequence>
<evidence type="ECO:0000313" key="3">
    <source>
        <dbReference type="Proteomes" id="UP000233080"/>
    </source>
</evidence>
<proteinExistence type="predicted"/>
<feature type="region of interest" description="Disordered" evidence="1">
    <location>
        <begin position="68"/>
        <end position="108"/>
    </location>
</feature>
<dbReference type="Ensembl" id="ENSCANT00000037950.1">
    <property type="protein sequence ID" value="ENSCANP00000015017.1"/>
    <property type="gene ID" value="ENSCANG00000030964.1"/>
</dbReference>
<organism evidence="2 3">
    <name type="scientific">Colobus angolensis palliatus</name>
    <name type="common">Peters' Angolan colobus</name>
    <dbReference type="NCBI Taxonomy" id="336983"/>
    <lineage>
        <taxon>Eukaryota</taxon>
        <taxon>Metazoa</taxon>
        <taxon>Chordata</taxon>
        <taxon>Craniata</taxon>
        <taxon>Vertebrata</taxon>
        <taxon>Euteleostomi</taxon>
        <taxon>Mammalia</taxon>
        <taxon>Eutheria</taxon>
        <taxon>Euarchontoglires</taxon>
        <taxon>Primates</taxon>
        <taxon>Haplorrhini</taxon>
        <taxon>Catarrhini</taxon>
        <taxon>Cercopithecidae</taxon>
        <taxon>Colobinae</taxon>
        <taxon>Colobus</taxon>
    </lineage>
</organism>